<protein>
    <submittedName>
        <fullName evidence="2">Uncharacterized protein</fullName>
    </submittedName>
</protein>
<dbReference type="HOGENOM" id="CLU_2315501_0_0_11"/>
<organism evidence="2 3">
    <name type="scientific">Corynebacterium doosanense CAU 212 = DSM 45436</name>
    <dbReference type="NCBI Taxonomy" id="558173"/>
    <lineage>
        <taxon>Bacteria</taxon>
        <taxon>Bacillati</taxon>
        <taxon>Actinomycetota</taxon>
        <taxon>Actinomycetes</taxon>
        <taxon>Mycobacteriales</taxon>
        <taxon>Corynebacteriaceae</taxon>
        <taxon>Corynebacterium</taxon>
    </lineage>
</organism>
<dbReference type="AlphaFoldDB" id="A0A097IJ87"/>
<dbReference type="EMBL" id="CP006764">
    <property type="protein sequence ID" value="AIT62173.1"/>
    <property type="molecule type" value="Genomic_DNA"/>
</dbReference>
<dbReference type="RefSeq" id="WP_018021474.1">
    <property type="nucleotide sequence ID" value="NZ_AQUX01000002.1"/>
</dbReference>
<evidence type="ECO:0000313" key="3">
    <source>
        <dbReference type="Proteomes" id="UP000029914"/>
    </source>
</evidence>
<name>A0A097IJ87_9CORY</name>
<proteinExistence type="predicted"/>
<evidence type="ECO:0000256" key="1">
    <source>
        <dbReference type="SAM" id="MobiDB-lite"/>
    </source>
</evidence>
<keyword evidence="3" id="KW-1185">Reference proteome</keyword>
<feature type="region of interest" description="Disordered" evidence="1">
    <location>
        <begin position="1"/>
        <end position="22"/>
    </location>
</feature>
<dbReference type="KEGG" id="cdo:CDOO_01865"/>
<gene>
    <name evidence="2" type="ORF">CDOO_01865</name>
</gene>
<reference evidence="2 3" key="1">
    <citation type="submission" date="2013-09" db="EMBL/GenBank/DDBJ databases">
        <title>Complete genome sequence of Corynebacterium doosanense CAU 212(T) (=DSM 45436(T)), isolated from activated sludge.</title>
        <authorList>
            <person name="Schaffert L."/>
            <person name="Albersmeier A."/>
            <person name="Kalinowski J."/>
            <person name="Ruckert C."/>
        </authorList>
    </citation>
    <scope>NUCLEOTIDE SEQUENCE [LARGE SCALE GENOMIC DNA]</scope>
    <source>
        <strain evidence="2 3">CAU 212</strain>
    </source>
</reference>
<evidence type="ECO:0000313" key="2">
    <source>
        <dbReference type="EMBL" id="AIT62173.1"/>
    </source>
</evidence>
<accession>A0A097IJ87</accession>
<sequence>MQLPSIARLTDGSPLVSPKAPQKVEDAVHEMVTKVIDALTEDGMGWTRHRTLLEQAEPAILGVLAAVIDVAVGEWEEQIDQIAALDDLAARRHPRGERS</sequence>
<dbReference type="Proteomes" id="UP000029914">
    <property type="component" value="Chromosome"/>
</dbReference>
<dbReference type="STRING" id="558173.CDOO_01865"/>